<organism evidence="2">
    <name type="scientific">Salmonella enterica</name>
    <name type="common">Salmonella choleraesuis</name>
    <dbReference type="NCBI Taxonomy" id="28901"/>
    <lineage>
        <taxon>Bacteria</taxon>
        <taxon>Pseudomonadati</taxon>
        <taxon>Pseudomonadota</taxon>
        <taxon>Gammaproteobacteria</taxon>
        <taxon>Enterobacterales</taxon>
        <taxon>Enterobacteriaceae</taxon>
        <taxon>Salmonella</taxon>
    </lineage>
</organism>
<gene>
    <name evidence="2" type="ORF">F2E69_17010</name>
</gene>
<name>A0A5Z3XGQ9_SALER</name>
<comment type="caution">
    <text evidence="2">The sequence shown here is derived from an EMBL/GenBank/DDBJ whole genome shotgun (WGS) entry which is preliminary data.</text>
</comment>
<evidence type="ECO:0000256" key="1">
    <source>
        <dbReference type="SAM" id="MobiDB-lite"/>
    </source>
</evidence>
<protein>
    <submittedName>
        <fullName evidence="2">Restriction alleviation protein, Lar family</fullName>
    </submittedName>
</protein>
<evidence type="ECO:0000313" key="2">
    <source>
        <dbReference type="EMBL" id="ECR8721337.1"/>
    </source>
</evidence>
<sequence>MKNNTNKHQNVSSVDAEKHSRISIINSDVTLKPCPFCGTSEICFVEVKYFLDGDDGYYVACTRCNANQFPDSKERAIHDWNQREKHDTDTEQAGAA</sequence>
<dbReference type="InterPro" id="IPR019908">
    <property type="entry name" value="Toxin_RalR"/>
</dbReference>
<proteinExistence type="predicted"/>
<accession>A0A5Z3XGQ9</accession>
<feature type="region of interest" description="Disordered" evidence="1">
    <location>
        <begin position="73"/>
        <end position="96"/>
    </location>
</feature>
<reference evidence="2" key="1">
    <citation type="submission" date="2019-09" db="EMBL/GenBank/DDBJ databases">
        <authorList>
            <consortium name="PulseNet: The National Subtyping Network for Foodborne Disease Surveillance"/>
            <person name="Tarr C.L."/>
            <person name="Trees E."/>
            <person name="Katz L.S."/>
            <person name="Carleton-Romer H.A."/>
            <person name="Stroika S."/>
            <person name="Kucerova Z."/>
            <person name="Roache K.F."/>
            <person name="Sabol A.L."/>
            <person name="Besser J."/>
            <person name="Gerner-Smidt P."/>
        </authorList>
    </citation>
    <scope>NUCLEOTIDE SEQUENCE</scope>
    <source>
        <strain evidence="2">PNUSAS096971</strain>
    </source>
</reference>
<dbReference type="AlphaFoldDB" id="A0A5Z3XGQ9"/>
<dbReference type="EMBL" id="AAKHQI010000118">
    <property type="protein sequence ID" value="ECR8721337.1"/>
    <property type="molecule type" value="Genomic_DNA"/>
</dbReference>
<dbReference type="Pfam" id="PF14354">
    <property type="entry name" value="Lar_restr_allev"/>
    <property type="match status" value="1"/>
</dbReference>
<dbReference type="NCBIfam" id="TIGR03655">
    <property type="entry name" value="anti_R_Lar"/>
    <property type="match status" value="1"/>
</dbReference>
<feature type="compositionally biased region" description="Basic and acidic residues" evidence="1">
    <location>
        <begin position="73"/>
        <end position="89"/>
    </location>
</feature>